<dbReference type="GO" id="GO:0031490">
    <property type="term" value="F:chromatin DNA binding"/>
    <property type="evidence" value="ECO:0007669"/>
    <property type="project" value="TreeGrafter"/>
</dbReference>
<reference evidence="2" key="1">
    <citation type="journal article" date="2020" name="Stud. Mycol.">
        <title>101 Dothideomycetes genomes: a test case for predicting lifestyles and emergence of pathogens.</title>
        <authorList>
            <person name="Haridas S."/>
            <person name="Albert R."/>
            <person name="Binder M."/>
            <person name="Bloem J."/>
            <person name="Labutti K."/>
            <person name="Salamov A."/>
            <person name="Andreopoulos B."/>
            <person name="Baker S."/>
            <person name="Barry K."/>
            <person name="Bills G."/>
            <person name="Bluhm B."/>
            <person name="Cannon C."/>
            <person name="Castanera R."/>
            <person name="Culley D."/>
            <person name="Daum C."/>
            <person name="Ezra D."/>
            <person name="Gonzalez J."/>
            <person name="Henrissat B."/>
            <person name="Kuo A."/>
            <person name="Liang C."/>
            <person name="Lipzen A."/>
            <person name="Lutzoni F."/>
            <person name="Magnuson J."/>
            <person name="Mondo S."/>
            <person name="Nolan M."/>
            <person name="Ohm R."/>
            <person name="Pangilinan J."/>
            <person name="Park H.-J."/>
            <person name="Ramirez L."/>
            <person name="Alfaro M."/>
            <person name="Sun H."/>
            <person name="Tritt A."/>
            <person name="Yoshinaga Y."/>
            <person name="Zwiers L.-H."/>
            <person name="Turgeon B."/>
            <person name="Goodwin S."/>
            <person name="Spatafora J."/>
            <person name="Crous P."/>
            <person name="Grigoriev I."/>
        </authorList>
    </citation>
    <scope>NUCLEOTIDE SEQUENCE</scope>
    <source>
        <strain evidence="2">Tuck. ex Michener</strain>
    </source>
</reference>
<dbReference type="GO" id="GO:0003713">
    <property type="term" value="F:transcription coactivator activity"/>
    <property type="evidence" value="ECO:0007669"/>
    <property type="project" value="InterPro"/>
</dbReference>
<accession>A0A6A6H888</accession>
<protein>
    <recommendedName>
        <fullName evidence="4">WW-domain-binding protein</fullName>
    </recommendedName>
</protein>
<sequence length="273" mass="30172">MSINWVMLSDDGAFTPLPGEQTLYTSPPRTSLSLQSLAKQTHTEAFSIQSSAGHVYLTNRRVVYLPSSPTPTLQSFTVPLLNLHDTHVTAPWFGPNVWTSLLQPVSGGGIPAQHAALELKLTFKDGGAFDFHTGYERIKERLQQAVELARESGVAVGDGTERSAGRGGGALEGVDMGAVHLDQLPRYEEASRGEQGREREQQEQQQQRDSGVAVGRSEEGRKPEEEEVEIRPPAEEPFTPPLEPPPGYEEVQRDSVATELEQRLRESEERRYS</sequence>
<feature type="compositionally biased region" description="Basic and acidic residues" evidence="1">
    <location>
        <begin position="189"/>
        <end position="202"/>
    </location>
</feature>
<feature type="region of interest" description="Disordered" evidence="1">
    <location>
        <begin position="152"/>
        <end position="173"/>
    </location>
</feature>
<dbReference type="SUPFAM" id="SSF50729">
    <property type="entry name" value="PH domain-like"/>
    <property type="match status" value="1"/>
</dbReference>
<evidence type="ECO:0000313" key="3">
    <source>
        <dbReference type="Proteomes" id="UP000800092"/>
    </source>
</evidence>
<dbReference type="GO" id="GO:0005634">
    <property type="term" value="C:nucleus"/>
    <property type="evidence" value="ECO:0007669"/>
    <property type="project" value="TreeGrafter"/>
</dbReference>
<feature type="compositionally biased region" description="Basic and acidic residues" evidence="1">
    <location>
        <begin position="216"/>
        <end position="234"/>
    </location>
</feature>
<dbReference type="InterPro" id="IPR044852">
    <property type="entry name" value="WBP2-like"/>
</dbReference>
<feature type="region of interest" description="Disordered" evidence="1">
    <location>
        <begin position="189"/>
        <end position="273"/>
    </location>
</feature>
<keyword evidence="3" id="KW-1185">Reference proteome</keyword>
<dbReference type="CDD" id="cd13214">
    <property type="entry name" value="PH-GRAM_WBP2"/>
    <property type="match status" value="1"/>
</dbReference>
<feature type="compositionally biased region" description="Basic and acidic residues" evidence="1">
    <location>
        <begin position="260"/>
        <end position="273"/>
    </location>
</feature>
<dbReference type="OrthoDB" id="1259151at2759"/>
<feature type="compositionally biased region" description="Pro residues" evidence="1">
    <location>
        <begin position="238"/>
        <end position="247"/>
    </location>
</feature>
<organism evidence="2 3">
    <name type="scientific">Viridothelium virens</name>
    <name type="common">Speckled blister lichen</name>
    <name type="synonym">Trypethelium virens</name>
    <dbReference type="NCBI Taxonomy" id="1048519"/>
    <lineage>
        <taxon>Eukaryota</taxon>
        <taxon>Fungi</taxon>
        <taxon>Dikarya</taxon>
        <taxon>Ascomycota</taxon>
        <taxon>Pezizomycotina</taxon>
        <taxon>Dothideomycetes</taxon>
        <taxon>Dothideomycetes incertae sedis</taxon>
        <taxon>Trypetheliales</taxon>
        <taxon>Trypetheliaceae</taxon>
        <taxon>Viridothelium</taxon>
    </lineage>
</organism>
<dbReference type="EMBL" id="ML991802">
    <property type="protein sequence ID" value="KAF2234011.1"/>
    <property type="molecule type" value="Genomic_DNA"/>
</dbReference>
<dbReference type="PANTHER" id="PTHR31606">
    <property type="entry name" value="WW DOMAIN BINDING PROTEIN 2, ISOFORM E"/>
    <property type="match status" value="1"/>
</dbReference>
<dbReference type="Proteomes" id="UP000800092">
    <property type="component" value="Unassembled WGS sequence"/>
</dbReference>
<dbReference type="AlphaFoldDB" id="A0A6A6H888"/>
<proteinExistence type="predicted"/>
<dbReference type="PANTHER" id="PTHR31606:SF1">
    <property type="entry name" value="WW DOMAIN BINDING PROTEIN 2, ISOFORM E"/>
    <property type="match status" value="1"/>
</dbReference>
<name>A0A6A6H888_VIRVR</name>
<evidence type="ECO:0008006" key="4">
    <source>
        <dbReference type="Google" id="ProtNLM"/>
    </source>
</evidence>
<gene>
    <name evidence="2" type="ORF">EV356DRAFT_486036</name>
</gene>
<evidence type="ECO:0000256" key="1">
    <source>
        <dbReference type="SAM" id="MobiDB-lite"/>
    </source>
</evidence>
<evidence type="ECO:0000313" key="2">
    <source>
        <dbReference type="EMBL" id="KAF2234011.1"/>
    </source>
</evidence>